<evidence type="ECO:0000256" key="4">
    <source>
        <dbReference type="ARBA" id="ARBA00041041"/>
    </source>
</evidence>
<sequence length="412" mass="46326">MGIHGSTEGSSPSSPRGIHYKFKPFKFELCNPTQGLTKPTARSGHRVVCTESDLYTYGGYNPSVNENDPDIMDDPDWFQSRPLFKEVWRYNMAARWWAKVPVSNIPTVLASNAVVLSGSVLLVYGGTGVPFGGHCSNALYVCDLVPWTPSFRLVEVSGSSPDPQYGQAVLLLGKYLYVIGGTTGYEYSSDVHRLDLETSVWECVYLCNGGCDEPMGRYRHELGFDGKRIFVLGGGTAELVFGFEDLSAFDVETKQWLKLWTIRDATAPDPGYPEARRFHSCVQMPGTNNVVIIGGFTGVDILDDCWMLDLIKLRWKKLTDLKLPYPAYFHSSSVTPAGKLYNFGGINQKGKSTERTSDIHSAWICIPKLKEICWEAVQFYKFTSHLTMTELRNHGCPEEFMQRIPQLQYFYD</sequence>
<dbReference type="InterPro" id="IPR052125">
    <property type="entry name" value="KLHDC10"/>
</dbReference>
<dbReference type="AlphaFoldDB" id="A0ABD0XSJ3"/>
<protein>
    <recommendedName>
        <fullName evidence="4">Kelch domain-containing protein 10</fullName>
    </recommendedName>
</protein>
<evidence type="ECO:0000256" key="2">
    <source>
        <dbReference type="ARBA" id="ARBA00022737"/>
    </source>
</evidence>
<dbReference type="SUPFAM" id="SSF117281">
    <property type="entry name" value="Kelch motif"/>
    <property type="match status" value="1"/>
</dbReference>
<proteinExistence type="inferred from homology"/>
<dbReference type="Pfam" id="PF01344">
    <property type="entry name" value="Kelch_1"/>
    <property type="match status" value="1"/>
</dbReference>
<keyword evidence="1" id="KW-0880">Kelch repeat</keyword>
<comment type="similarity">
    <text evidence="3">Belongs to the KLHDC10 family.</text>
</comment>
<dbReference type="Gene3D" id="2.120.10.80">
    <property type="entry name" value="Kelch-type beta propeller"/>
    <property type="match status" value="2"/>
</dbReference>
<evidence type="ECO:0000256" key="3">
    <source>
        <dbReference type="ARBA" id="ARBA00038487"/>
    </source>
</evidence>
<name>A0ABD0XSJ3_9HEMI</name>
<gene>
    <name evidence="5" type="ORF">AAG570_008229</name>
</gene>
<evidence type="ECO:0000313" key="6">
    <source>
        <dbReference type="Proteomes" id="UP001558652"/>
    </source>
</evidence>
<evidence type="ECO:0000313" key="5">
    <source>
        <dbReference type="EMBL" id="KAL1110152.1"/>
    </source>
</evidence>
<dbReference type="Proteomes" id="UP001558652">
    <property type="component" value="Unassembled WGS sequence"/>
</dbReference>
<dbReference type="Pfam" id="PF24681">
    <property type="entry name" value="Kelch_KLHDC2_KLHL20_DRC7"/>
    <property type="match status" value="1"/>
</dbReference>
<dbReference type="PANTHER" id="PTHR46428">
    <property type="entry name" value="KELCH DOMAIN-CONTAINING PROTEIN 10"/>
    <property type="match status" value="1"/>
</dbReference>
<keyword evidence="6" id="KW-1185">Reference proteome</keyword>
<dbReference type="InterPro" id="IPR015915">
    <property type="entry name" value="Kelch-typ_b-propeller"/>
</dbReference>
<accession>A0ABD0XSJ3</accession>
<dbReference type="PANTHER" id="PTHR46428:SF1">
    <property type="entry name" value="KELCH DOMAIN-CONTAINING PROTEIN 10"/>
    <property type="match status" value="1"/>
</dbReference>
<keyword evidence="2" id="KW-0677">Repeat</keyword>
<reference evidence="5 6" key="1">
    <citation type="submission" date="2024-07" db="EMBL/GenBank/DDBJ databases">
        <title>Chromosome-level genome assembly of the water stick insect Ranatra chinensis (Heteroptera: Nepidae).</title>
        <authorList>
            <person name="Liu X."/>
        </authorList>
    </citation>
    <scope>NUCLEOTIDE SEQUENCE [LARGE SCALE GENOMIC DNA]</scope>
    <source>
        <strain evidence="5">Cailab_2021Rc</strain>
        <tissue evidence="5">Muscle</tissue>
    </source>
</reference>
<dbReference type="InterPro" id="IPR006652">
    <property type="entry name" value="Kelch_1"/>
</dbReference>
<organism evidence="5 6">
    <name type="scientific">Ranatra chinensis</name>
    <dbReference type="NCBI Taxonomy" id="642074"/>
    <lineage>
        <taxon>Eukaryota</taxon>
        <taxon>Metazoa</taxon>
        <taxon>Ecdysozoa</taxon>
        <taxon>Arthropoda</taxon>
        <taxon>Hexapoda</taxon>
        <taxon>Insecta</taxon>
        <taxon>Pterygota</taxon>
        <taxon>Neoptera</taxon>
        <taxon>Paraneoptera</taxon>
        <taxon>Hemiptera</taxon>
        <taxon>Heteroptera</taxon>
        <taxon>Panheteroptera</taxon>
        <taxon>Nepomorpha</taxon>
        <taxon>Nepidae</taxon>
        <taxon>Ranatrinae</taxon>
        <taxon>Ranatra</taxon>
    </lineage>
</organism>
<dbReference type="EMBL" id="JBFDAA010000023">
    <property type="protein sequence ID" value="KAL1110152.1"/>
    <property type="molecule type" value="Genomic_DNA"/>
</dbReference>
<comment type="caution">
    <text evidence="5">The sequence shown here is derived from an EMBL/GenBank/DDBJ whole genome shotgun (WGS) entry which is preliminary data.</text>
</comment>
<evidence type="ECO:0000256" key="1">
    <source>
        <dbReference type="ARBA" id="ARBA00022441"/>
    </source>
</evidence>